<keyword evidence="2" id="KW-1185">Reference proteome</keyword>
<evidence type="ECO:0000313" key="1">
    <source>
        <dbReference type="EMBL" id="MFD2422734.1"/>
    </source>
</evidence>
<protein>
    <submittedName>
        <fullName evidence="1">Uncharacterized protein</fullName>
    </submittedName>
</protein>
<dbReference type="RefSeq" id="WP_378271981.1">
    <property type="nucleotide sequence ID" value="NZ_JBHUKR010000033.1"/>
</dbReference>
<dbReference type="Proteomes" id="UP001597417">
    <property type="component" value="Unassembled WGS sequence"/>
</dbReference>
<reference evidence="2" key="1">
    <citation type="journal article" date="2019" name="Int. J. Syst. Evol. Microbiol.">
        <title>The Global Catalogue of Microorganisms (GCM) 10K type strain sequencing project: providing services to taxonomists for standard genome sequencing and annotation.</title>
        <authorList>
            <consortium name="The Broad Institute Genomics Platform"/>
            <consortium name="The Broad Institute Genome Sequencing Center for Infectious Disease"/>
            <person name="Wu L."/>
            <person name="Ma J."/>
        </authorList>
    </citation>
    <scope>NUCLEOTIDE SEQUENCE [LARGE SCALE GENOMIC DNA]</scope>
    <source>
        <strain evidence="2">CGMCC 4.7645</strain>
    </source>
</reference>
<sequence>MISHAGHVLEEPEAIHPSKEIHVGRAVDIAVQSLDSSTVEDEQTEDSYAHPTVRSLATALDAVAPATATPPEPAKIGKDATIFSRNVPVCTDLLTIGDRTVIREDAFFPGYRAVSGVIRTGTVTLGKGVFVGETPHEHRSGNPARKT</sequence>
<dbReference type="EMBL" id="JBHUKR010000033">
    <property type="protein sequence ID" value="MFD2422734.1"/>
    <property type="molecule type" value="Genomic_DNA"/>
</dbReference>
<dbReference type="InterPro" id="IPR011004">
    <property type="entry name" value="Trimer_LpxA-like_sf"/>
</dbReference>
<gene>
    <name evidence="1" type="ORF">ACFSXZ_41070</name>
</gene>
<dbReference type="SUPFAM" id="SSF51161">
    <property type="entry name" value="Trimeric LpxA-like enzymes"/>
    <property type="match status" value="1"/>
</dbReference>
<accession>A0ABW5G738</accession>
<proteinExistence type="predicted"/>
<name>A0ABW5G738_9PSEU</name>
<comment type="caution">
    <text evidence="1">The sequence shown here is derived from an EMBL/GenBank/DDBJ whole genome shotgun (WGS) entry which is preliminary data.</text>
</comment>
<evidence type="ECO:0000313" key="2">
    <source>
        <dbReference type="Proteomes" id="UP001597417"/>
    </source>
</evidence>
<organism evidence="1 2">
    <name type="scientific">Amycolatopsis pigmentata</name>
    <dbReference type="NCBI Taxonomy" id="450801"/>
    <lineage>
        <taxon>Bacteria</taxon>
        <taxon>Bacillati</taxon>
        <taxon>Actinomycetota</taxon>
        <taxon>Actinomycetes</taxon>
        <taxon>Pseudonocardiales</taxon>
        <taxon>Pseudonocardiaceae</taxon>
        <taxon>Amycolatopsis</taxon>
    </lineage>
</organism>